<dbReference type="EMBL" id="AWFF01000001">
    <property type="protein sequence ID" value="KCZ57405.1"/>
    <property type="molecule type" value="Genomic_DNA"/>
</dbReference>
<comment type="caution">
    <text evidence="7">The sequence shown here is derived from an EMBL/GenBank/DDBJ whole genome shotgun (WGS) entry which is preliminary data.</text>
</comment>
<gene>
    <name evidence="7" type="ORF">HY29_01360</name>
</gene>
<dbReference type="AlphaFoldDB" id="A0A062UMQ5"/>
<evidence type="ECO:0000313" key="8">
    <source>
        <dbReference type="Proteomes" id="UP000027037"/>
    </source>
</evidence>
<dbReference type="Pfam" id="PF00881">
    <property type="entry name" value="Nitroreductase"/>
    <property type="match status" value="1"/>
</dbReference>
<dbReference type="InterPro" id="IPR000415">
    <property type="entry name" value="Nitroreductase-like"/>
</dbReference>
<dbReference type="CDD" id="cd02136">
    <property type="entry name" value="PnbA_NfnB-like"/>
    <property type="match status" value="1"/>
</dbReference>
<evidence type="ECO:0000259" key="6">
    <source>
        <dbReference type="Pfam" id="PF00881"/>
    </source>
</evidence>
<dbReference type="OrthoDB" id="9802510at2"/>
<keyword evidence="4" id="KW-0288">FMN</keyword>
<dbReference type="PANTHER" id="PTHR43673:SF2">
    <property type="entry name" value="NITROREDUCTASE"/>
    <property type="match status" value="1"/>
</dbReference>
<reference evidence="7 8" key="1">
    <citation type="journal article" date="2014" name="Antonie Van Leeuwenhoek">
        <title>Hyphomonas beringensis sp. nov. and Hyphomonas chukchiensis sp. nov., isolated from surface seawater of the Bering Sea and Chukchi Sea.</title>
        <authorList>
            <person name="Li C."/>
            <person name="Lai Q."/>
            <person name="Li G."/>
            <person name="Dong C."/>
            <person name="Wang J."/>
            <person name="Liao Y."/>
            <person name="Shao Z."/>
        </authorList>
    </citation>
    <scope>NUCLEOTIDE SEQUENCE [LARGE SCALE GENOMIC DNA]</scope>
    <source>
        <strain evidence="7 8">25B14_1</strain>
    </source>
</reference>
<dbReference type="Gene3D" id="3.40.109.10">
    <property type="entry name" value="NADH Oxidase"/>
    <property type="match status" value="1"/>
</dbReference>
<comment type="similarity">
    <text evidence="2">Belongs to the nitroreductase family.</text>
</comment>
<dbReference type="Proteomes" id="UP000027037">
    <property type="component" value="Unassembled WGS sequence"/>
</dbReference>
<evidence type="ECO:0000313" key="7">
    <source>
        <dbReference type="EMBL" id="KCZ57405.1"/>
    </source>
</evidence>
<dbReference type="GO" id="GO:0016491">
    <property type="term" value="F:oxidoreductase activity"/>
    <property type="evidence" value="ECO:0007669"/>
    <property type="project" value="UniProtKB-KW"/>
</dbReference>
<dbReference type="RefSeq" id="WP_051601008.1">
    <property type="nucleotide sequence ID" value="NZ_AWFF01000001.1"/>
</dbReference>
<dbReference type="eggNOG" id="COG0778">
    <property type="taxonomic scope" value="Bacteria"/>
</dbReference>
<dbReference type="SUPFAM" id="SSF55469">
    <property type="entry name" value="FMN-dependent nitroreductase-like"/>
    <property type="match status" value="1"/>
</dbReference>
<protein>
    <recommendedName>
        <fullName evidence="6">Nitroreductase domain-containing protein</fullName>
    </recommendedName>
</protein>
<evidence type="ECO:0000256" key="1">
    <source>
        <dbReference type="ARBA" id="ARBA00001917"/>
    </source>
</evidence>
<dbReference type="PATRIC" id="fig|1280946.3.peg.261"/>
<keyword evidence="3" id="KW-0285">Flavoprotein</keyword>
<dbReference type="InterPro" id="IPR029479">
    <property type="entry name" value="Nitroreductase"/>
</dbReference>
<name>A0A062UMQ5_9PROT</name>
<keyword evidence="5" id="KW-0560">Oxidoreductase</keyword>
<evidence type="ECO:0000256" key="3">
    <source>
        <dbReference type="ARBA" id="ARBA00022630"/>
    </source>
</evidence>
<evidence type="ECO:0000256" key="2">
    <source>
        <dbReference type="ARBA" id="ARBA00007118"/>
    </source>
</evidence>
<keyword evidence="8" id="KW-1185">Reference proteome</keyword>
<comment type="cofactor">
    <cofactor evidence="1">
        <name>FMN</name>
        <dbReference type="ChEBI" id="CHEBI:58210"/>
    </cofactor>
</comment>
<organism evidence="7 8">
    <name type="scientific">Hyphomonas beringensis</name>
    <dbReference type="NCBI Taxonomy" id="1280946"/>
    <lineage>
        <taxon>Bacteria</taxon>
        <taxon>Pseudomonadati</taxon>
        <taxon>Pseudomonadota</taxon>
        <taxon>Alphaproteobacteria</taxon>
        <taxon>Hyphomonadales</taxon>
        <taxon>Hyphomonadaceae</taxon>
        <taxon>Hyphomonas</taxon>
    </lineage>
</organism>
<dbReference type="STRING" id="1280946.HY29_01360"/>
<dbReference type="PANTHER" id="PTHR43673">
    <property type="entry name" value="NAD(P)H NITROREDUCTASE YDGI-RELATED"/>
    <property type="match status" value="1"/>
</dbReference>
<proteinExistence type="inferred from homology"/>
<evidence type="ECO:0000256" key="4">
    <source>
        <dbReference type="ARBA" id="ARBA00022643"/>
    </source>
</evidence>
<accession>A0A062UMQ5</accession>
<feature type="domain" description="Nitroreductase" evidence="6">
    <location>
        <begin position="18"/>
        <end position="207"/>
    </location>
</feature>
<evidence type="ECO:0000256" key="5">
    <source>
        <dbReference type="ARBA" id="ARBA00023002"/>
    </source>
</evidence>
<sequence length="232" mass="25842">MTHPESPDQTAMTATSLIRNRYSVRAFSSAPVPEDTIREVVDIARLAPSNSNTQPWHLAIVMGEARERLEGRVFEFMRNGGKPHPTFPPGGAGLTGPYKDRQYDCAFRYYDTMGIARSDMEGRQRLLERNWKFFGAPHAAFLSMPKSMHRANAIDLGIFLQSLMLLFSERGIATCPQGALAAFPDLVREVVTIPEDNAIMCGLSFGYEAEGEQINTVRMPREPLGKILSFAT</sequence>